<evidence type="ECO:0000256" key="5">
    <source>
        <dbReference type="ARBA" id="ARBA00023136"/>
    </source>
</evidence>
<reference evidence="8" key="1">
    <citation type="journal article" date="2019" name="Int. J. Syst. Evol. Microbiol.">
        <title>The Global Catalogue of Microorganisms (GCM) 10K type strain sequencing project: providing services to taxonomists for standard genome sequencing and annotation.</title>
        <authorList>
            <consortium name="The Broad Institute Genomics Platform"/>
            <consortium name="The Broad Institute Genome Sequencing Center for Infectious Disease"/>
            <person name="Wu L."/>
            <person name="Ma J."/>
        </authorList>
    </citation>
    <scope>NUCLEOTIDE SEQUENCE [LARGE SCALE GENOMIC DNA]</scope>
    <source>
        <strain evidence="8">KACC 11407</strain>
    </source>
</reference>
<evidence type="ECO:0000256" key="3">
    <source>
        <dbReference type="ARBA" id="ARBA00022692"/>
    </source>
</evidence>
<keyword evidence="5 6" id="KW-0472">Membrane</keyword>
<evidence type="ECO:0000256" key="6">
    <source>
        <dbReference type="RuleBase" id="RU363058"/>
    </source>
</evidence>
<gene>
    <name evidence="7" type="ORF">ACFPN1_11980</name>
</gene>
<feature type="transmembrane region" description="Helical" evidence="6">
    <location>
        <begin position="43"/>
        <end position="61"/>
    </location>
</feature>
<feature type="transmembrane region" description="Helical" evidence="6">
    <location>
        <begin position="260"/>
        <end position="281"/>
    </location>
</feature>
<name>A0ABW0SPS0_9GAMM</name>
<proteinExistence type="inferred from homology"/>
<feature type="transmembrane region" description="Helical" evidence="6">
    <location>
        <begin position="293"/>
        <end position="315"/>
    </location>
</feature>
<feature type="transmembrane region" description="Helical" evidence="6">
    <location>
        <begin position="73"/>
        <end position="94"/>
    </location>
</feature>
<dbReference type="InterPro" id="IPR001204">
    <property type="entry name" value="Phos_transporter"/>
</dbReference>
<dbReference type="PANTHER" id="PTHR11101">
    <property type="entry name" value="PHOSPHATE TRANSPORTER"/>
    <property type="match status" value="1"/>
</dbReference>
<keyword evidence="3 6" id="KW-0812">Transmembrane</keyword>
<keyword evidence="4 6" id="KW-1133">Transmembrane helix</keyword>
<dbReference type="PANTHER" id="PTHR11101:SF80">
    <property type="entry name" value="PHOSPHATE TRANSPORTER"/>
    <property type="match status" value="1"/>
</dbReference>
<comment type="similarity">
    <text evidence="6">Belongs to the inorganic phosphate transporter (PiT) (TC 2.A.20) family.</text>
</comment>
<organism evidence="7 8">
    <name type="scientific">Lysobacter yangpyeongensis</name>
    <dbReference type="NCBI Taxonomy" id="346182"/>
    <lineage>
        <taxon>Bacteria</taxon>
        <taxon>Pseudomonadati</taxon>
        <taxon>Pseudomonadota</taxon>
        <taxon>Gammaproteobacteria</taxon>
        <taxon>Lysobacterales</taxon>
        <taxon>Lysobacteraceae</taxon>
        <taxon>Lysobacter</taxon>
    </lineage>
</organism>
<dbReference type="Pfam" id="PF01384">
    <property type="entry name" value="PHO4"/>
    <property type="match status" value="1"/>
</dbReference>
<feature type="transmembrane region" description="Helical" evidence="6">
    <location>
        <begin position="348"/>
        <end position="369"/>
    </location>
</feature>
<keyword evidence="6" id="KW-0592">Phosphate transport</keyword>
<protein>
    <recommendedName>
        <fullName evidence="6">Phosphate transporter</fullName>
    </recommendedName>
</protein>
<accession>A0ABW0SPS0</accession>
<evidence type="ECO:0000313" key="8">
    <source>
        <dbReference type="Proteomes" id="UP001596036"/>
    </source>
</evidence>
<dbReference type="Proteomes" id="UP001596036">
    <property type="component" value="Unassembled WGS sequence"/>
</dbReference>
<comment type="subcellular location">
    <subcellularLocation>
        <location evidence="1 6">Membrane</location>
        <topology evidence="1 6">Multi-pass membrane protein</topology>
    </subcellularLocation>
</comment>
<evidence type="ECO:0000256" key="4">
    <source>
        <dbReference type="ARBA" id="ARBA00022989"/>
    </source>
</evidence>
<evidence type="ECO:0000313" key="7">
    <source>
        <dbReference type="EMBL" id="MFC5570780.1"/>
    </source>
</evidence>
<sequence>MLTLVLVVVATALVFEYINGFHDTANSIATVVATKVLSPMQAVGLAAGMNLFGALWGTAVAKTVASGIIDAGVVDVSSQLILCALLGSIVWNLITWALGLPSSSSHALIGGLCGAAFAAASNNFDAIIWAQAKEPVWKSAGVLWKVVVPMVTSPVLGFVTGFVVMGVIFAIISGMASSGGWLRRAARPRWVNGFFGKAQILSAGAMGFAHGSNDAQKTMGIIALTLVAAQADGTLANLPSWLSFLHPSQHAIESNDIDTWIKMTCAMVMAAGTAAGGWRIIKTLGHKLVKLHPIHGFAAETSAATVILLASSLGIPVSTTHNISASIMGVGTAKRFNAIKWTVVEKMIWAWILTIPAAGGFAYAFFRLFKWMGWA</sequence>
<feature type="transmembrane region" description="Helical" evidence="6">
    <location>
        <begin position="142"/>
        <end position="170"/>
    </location>
</feature>
<dbReference type="RefSeq" id="WP_386755233.1">
    <property type="nucleotide sequence ID" value="NZ_JBHSNM010000003.1"/>
</dbReference>
<evidence type="ECO:0000256" key="2">
    <source>
        <dbReference type="ARBA" id="ARBA00022448"/>
    </source>
</evidence>
<feature type="transmembrane region" description="Helical" evidence="6">
    <location>
        <begin position="190"/>
        <end position="209"/>
    </location>
</feature>
<dbReference type="EMBL" id="JBHSNM010000003">
    <property type="protein sequence ID" value="MFC5570780.1"/>
    <property type="molecule type" value="Genomic_DNA"/>
</dbReference>
<keyword evidence="2 6" id="KW-0813">Transport</keyword>
<keyword evidence="8" id="KW-1185">Reference proteome</keyword>
<evidence type="ECO:0000256" key="1">
    <source>
        <dbReference type="ARBA" id="ARBA00004141"/>
    </source>
</evidence>
<comment type="caution">
    <text evidence="7">The sequence shown here is derived from an EMBL/GenBank/DDBJ whole genome shotgun (WGS) entry which is preliminary data.</text>
</comment>
<feature type="transmembrane region" description="Helical" evidence="6">
    <location>
        <begin position="106"/>
        <end position="130"/>
    </location>
</feature>